<protein>
    <recommendedName>
        <fullName evidence="2">DNA-3-methyladenine glycosylase II</fullName>
        <ecNumber evidence="2">3.2.2.21</ecNumber>
    </recommendedName>
</protein>
<evidence type="ECO:0000256" key="4">
    <source>
        <dbReference type="ARBA" id="ARBA00023204"/>
    </source>
</evidence>
<evidence type="ECO:0000259" key="5">
    <source>
        <dbReference type="SMART" id="SM00478"/>
    </source>
</evidence>
<evidence type="ECO:0000313" key="7">
    <source>
        <dbReference type="Proteomes" id="UP001595799"/>
    </source>
</evidence>
<reference evidence="7" key="1">
    <citation type="journal article" date="2019" name="Int. J. Syst. Evol. Microbiol.">
        <title>The Global Catalogue of Microorganisms (GCM) 10K type strain sequencing project: providing services to taxonomists for standard genome sequencing and annotation.</title>
        <authorList>
            <consortium name="The Broad Institute Genomics Platform"/>
            <consortium name="The Broad Institute Genome Sequencing Center for Infectious Disease"/>
            <person name="Wu L."/>
            <person name="Ma J."/>
        </authorList>
    </citation>
    <scope>NUCLEOTIDE SEQUENCE [LARGE SCALE GENOMIC DNA]</scope>
    <source>
        <strain evidence="7">CECT 8472</strain>
    </source>
</reference>
<accession>A0ABV8UG90</accession>
<dbReference type="Proteomes" id="UP001595799">
    <property type="component" value="Unassembled WGS sequence"/>
</dbReference>
<dbReference type="InterPro" id="IPR003265">
    <property type="entry name" value="HhH-GPD_domain"/>
</dbReference>
<organism evidence="6 7">
    <name type="scientific">Fodinicurvata halophila</name>
    <dbReference type="NCBI Taxonomy" id="1419723"/>
    <lineage>
        <taxon>Bacteria</taxon>
        <taxon>Pseudomonadati</taxon>
        <taxon>Pseudomonadota</taxon>
        <taxon>Alphaproteobacteria</taxon>
        <taxon>Rhodospirillales</taxon>
        <taxon>Rhodovibrionaceae</taxon>
        <taxon>Fodinicurvata</taxon>
    </lineage>
</organism>
<proteinExistence type="predicted"/>
<dbReference type="EMBL" id="JBHSCW010000001">
    <property type="protein sequence ID" value="MFC4349934.1"/>
    <property type="molecule type" value="Genomic_DNA"/>
</dbReference>
<dbReference type="PANTHER" id="PTHR43003:SF5">
    <property type="entry name" value="DNA-3-METHYLADENINE GLYCOSYLASE"/>
    <property type="match status" value="1"/>
</dbReference>
<evidence type="ECO:0000256" key="1">
    <source>
        <dbReference type="ARBA" id="ARBA00000086"/>
    </source>
</evidence>
<dbReference type="InterPro" id="IPR011257">
    <property type="entry name" value="DNA_glycosylase"/>
</dbReference>
<dbReference type="InterPro" id="IPR051912">
    <property type="entry name" value="Alkylbase_DNA_Glycosylase/TA"/>
</dbReference>
<dbReference type="Gene3D" id="1.10.1670.40">
    <property type="match status" value="1"/>
</dbReference>
<gene>
    <name evidence="6" type="ORF">ACFOW6_00095</name>
</gene>
<dbReference type="RefSeq" id="WP_382419899.1">
    <property type="nucleotide sequence ID" value="NZ_JBHSCW010000001.1"/>
</dbReference>
<dbReference type="Gene3D" id="1.10.340.30">
    <property type="entry name" value="Hypothetical protein, domain 2"/>
    <property type="match status" value="1"/>
</dbReference>
<evidence type="ECO:0000256" key="2">
    <source>
        <dbReference type="ARBA" id="ARBA00012000"/>
    </source>
</evidence>
<evidence type="ECO:0000313" key="6">
    <source>
        <dbReference type="EMBL" id="MFC4349934.1"/>
    </source>
</evidence>
<dbReference type="SMART" id="SM00478">
    <property type="entry name" value="ENDO3c"/>
    <property type="match status" value="1"/>
</dbReference>
<dbReference type="EC" id="3.2.2.21" evidence="2"/>
<keyword evidence="7" id="KW-1185">Reference proteome</keyword>
<keyword evidence="4" id="KW-0234">DNA repair</keyword>
<sequence length="218" mass="24351">MTQLMIQDDTSLKHALQELAETDKDVARALSEAGLPPLRYRPPGFATLLRIIVAQQVSLAAAATIWSRLETACQPLEPRRLLQLGDEDLRAAGLSRQKQGYARSLAELMAAGELDLQVLEELDDEAAVAHITRVKGLGRWSAEVYLLFSHGRPDVWPADDVGLMIGMERLKRLPERPTVKDMRVLGEDWRPYRAAAARLLWHYRQFASETTGGTDTLP</sequence>
<name>A0ABV8UG90_9PROT</name>
<keyword evidence="3" id="KW-0227">DNA damage</keyword>
<dbReference type="Pfam" id="PF00730">
    <property type="entry name" value="HhH-GPD"/>
    <property type="match status" value="1"/>
</dbReference>
<dbReference type="PANTHER" id="PTHR43003">
    <property type="entry name" value="DNA-3-METHYLADENINE GLYCOSYLASE"/>
    <property type="match status" value="1"/>
</dbReference>
<comment type="catalytic activity">
    <reaction evidence="1">
        <text>Hydrolysis of alkylated DNA, releasing 3-methyladenine, 3-methylguanine, 7-methylguanine and 7-methyladenine.</text>
        <dbReference type="EC" id="3.2.2.21"/>
    </reaction>
</comment>
<comment type="caution">
    <text evidence="6">The sequence shown here is derived from an EMBL/GenBank/DDBJ whole genome shotgun (WGS) entry which is preliminary data.</text>
</comment>
<dbReference type="SUPFAM" id="SSF48150">
    <property type="entry name" value="DNA-glycosylase"/>
    <property type="match status" value="1"/>
</dbReference>
<dbReference type="CDD" id="cd00056">
    <property type="entry name" value="ENDO3c"/>
    <property type="match status" value="1"/>
</dbReference>
<feature type="domain" description="HhH-GPD" evidence="5">
    <location>
        <begin position="53"/>
        <end position="205"/>
    </location>
</feature>
<evidence type="ECO:0000256" key="3">
    <source>
        <dbReference type="ARBA" id="ARBA00022763"/>
    </source>
</evidence>